<dbReference type="PANTHER" id="PTHR11802:SF350">
    <property type="entry name" value="CARBOXYPEPTIDASE"/>
    <property type="match status" value="1"/>
</dbReference>
<feature type="non-terminal residue" evidence="2">
    <location>
        <position position="223"/>
    </location>
</feature>
<comment type="similarity">
    <text evidence="1">Belongs to the peptidase S10 family.</text>
</comment>
<dbReference type="SUPFAM" id="SSF53474">
    <property type="entry name" value="alpha/beta-Hydrolases"/>
    <property type="match status" value="1"/>
</dbReference>
<evidence type="ECO:0000256" key="1">
    <source>
        <dbReference type="ARBA" id="ARBA00009431"/>
    </source>
</evidence>
<comment type="caution">
    <text evidence="2">The sequence shown here is derived from an EMBL/GenBank/DDBJ whole genome shotgun (WGS) entry which is preliminary data.</text>
</comment>
<organism evidence="2 3">
    <name type="scientific">Trifolium pratense</name>
    <name type="common">Red clover</name>
    <dbReference type="NCBI Taxonomy" id="57577"/>
    <lineage>
        <taxon>Eukaryota</taxon>
        <taxon>Viridiplantae</taxon>
        <taxon>Streptophyta</taxon>
        <taxon>Embryophyta</taxon>
        <taxon>Tracheophyta</taxon>
        <taxon>Spermatophyta</taxon>
        <taxon>Magnoliopsida</taxon>
        <taxon>eudicotyledons</taxon>
        <taxon>Gunneridae</taxon>
        <taxon>Pentapetalae</taxon>
        <taxon>rosids</taxon>
        <taxon>fabids</taxon>
        <taxon>Fabales</taxon>
        <taxon>Fabaceae</taxon>
        <taxon>Papilionoideae</taxon>
        <taxon>50 kb inversion clade</taxon>
        <taxon>NPAAA clade</taxon>
        <taxon>Hologalegina</taxon>
        <taxon>IRL clade</taxon>
        <taxon>Trifolieae</taxon>
        <taxon>Trifolium</taxon>
    </lineage>
</organism>
<proteinExistence type="inferred from homology"/>
<keyword evidence="2" id="KW-0378">Hydrolase</keyword>
<dbReference type="GO" id="GO:0004185">
    <property type="term" value="F:serine-type carboxypeptidase activity"/>
    <property type="evidence" value="ECO:0007669"/>
    <property type="project" value="InterPro"/>
</dbReference>
<gene>
    <name evidence="2" type="ORF">L195_g031786</name>
</gene>
<protein>
    <submittedName>
        <fullName evidence="2">Serine carboxypeptidase 48-like protein</fullName>
    </submittedName>
</protein>
<dbReference type="STRING" id="57577.A0A2K3LBG9"/>
<dbReference type="PANTHER" id="PTHR11802">
    <property type="entry name" value="SERINE PROTEASE FAMILY S10 SERINE CARBOXYPEPTIDASE"/>
    <property type="match status" value="1"/>
</dbReference>
<sequence>MGFSKTFRSLLLFFILCSLYTISRIIQYQRFLSTTNFSPNQRGERLIRSLNLFPKDPVTIVHDDHSVDFVPGKIVEKKFSFFGDSDGLSVENLGHYAGYYSLPRSKAARLFYFFFKSRNSTNDDPVVIWLAGGPGCGGEIAVFYENGPFLIANNMSLVWNDYGWDKWSVAVVVVVPPTFILCGRSCGCSAANLYIVASNIIFIDQPIGTGFSYANDVNDIPHD</sequence>
<evidence type="ECO:0000313" key="2">
    <source>
        <dbReference type="EMBL" id="PNX75844.1"/>
    </source>
</evidence>
<dbReference type="AlphaFoldDB" id="A0A2K3LBG9"/>
<dbReference type="InterPro" id="IPR001563">
    <property type="entry name" value="Peptidase_S10"/>
</dbReference>
<reference evidence="2 3" key="1">
    <citation type="journal article" date="2014" name="Am. J. Bot.">
        <title>Genome assembly and annotation for red clover (Trifolium pratense; Fabaceae).</title>
        <authorList>
            <person name="Istvanek J."/>
            <person name="Jaros M."/>
            <person name="Krenek A."/>
            <person name="Repkova J."/>
        </authorList>
    </citation>
    <scope>NUCLEOTIDE SEQUENCE [LARGE SCALE GENOMIC DNA]</scope>
    <source>
        <strain evidence="3">cv. Tatra</strain>
        <tissue evidence="2">Young leaves</tissue>
    </source>
</reference>
<dbReference type="EMBL" id="ASHM01029711">
    <property type="protein sequence ID" value="PNX75844.1"/>
    <property type="molecule type" value="Genomic_DNA"/>
</dbReference>
<dbReference type="InterPro" id="IPR029058">
    <property type="entry name" value="AB_hydrolase_fold"/>
</dbReference>
<reference evidence="2 3" key="2">
    <citation type="journal article" date="2017" name="Front. Plant Sci.">
        <title>Gene Classification and Mining of Molecular Markers Useful in Red Clover (Trifolium pratense) Breeding.</title>
        <authorList>
            <person name="Istvanek J."/>
            <person name="Dluhosova J."/>
            <person name="Dluhos P."/>
            <person name="Patkova L."/>
            <person name="Nedelnik J."/>
            <person name="Repkova J."/>
        </authorList>
    </citation>
    <scope>NUCLEOTIDE SEQUENCE [LARGE SCALE GENOMIC DNA]</scope>
    <source>
        <strain evidence="3">cv. Tatra</strain>
        <tissue evidence="2">Young leaves</tissue>
    </source>
</reference>
<name>A0A2K3LBG9_TRIPR</name>
<dbReference type="Proteomes" id="UP000236291">
    <property type="component" value="Unassembled WGS sequence"/>
</dbReference>
<accession>A0A2K3LBG9</accession>
<dbReference type="Gene3D" id="3.40.50.1820">
    <property type="entry name" value="alpha/beta hydrolase"/>
    <property type="match status" value="1"/>
</dbReference>
<keyword evidence="2" id="KW-0645">Protease</keyword>
<keyword evidence="2" id="KW-0121">Carboxypeptidase</keyword>
<dbReference type="GO" id="GO:0005773">
    <property type="term" value="C:vacuole"/>
    <property type="evidence" value="ECO:0007669"/>
    <property type="project" value="TreeGrafter"/>
</dbReference>
<dbReference type="GO" id="GO:0006508">
    <property type="term" value="P:proteolysis"/>
    <property type="evidence" value="ECO:0007669"/>
    <property type="project" value="InterPro"/>
</dbReference>
<dbReference type="Pfam" id="PF00450">
    <property type="entry name" value="Peptidase_S10"/>
    <property type="match status" value="2"/>
</dbReference>
<evidence type="ECO:0000313" key="3">
    <source>
        <dbReference type="Proteomes" id="UP000236291"/>
    </source>
</evidence>